<protein>
    <submittedName>
        <fullName evidence="12">Sigma-70 family RNA polymerase sigma factor</fullName>
    </submittedName>
</protein>
<dbReference type="Pfam" id="PF13229">
    <property type="entry name" value="Beta_helix"/>
    <property type="match status" value="1"/>
</dbReference>
<evidence type="ECO:0000256" key="8">
    <source>
        <dbReference type="ARBA" id="ARBA00038263"/>
    </source>
</evidence>
<organism evidence="12 13">
    <name type="scientific">Polymorphospora lycopeni</name>
    <dbReference type="NCBI Taxonomy" id="3140240"/>
    <lineage>
        <taxon>Bacteria</taxon>
        <taxon>Bacillati</taxon>
        <taxon>Actinomycetota</taxon>
        <taxon>Actinomycetes</taxon>
        <taxon>Micromonosporales</taxon>
        <taxon>Micromonosporaceae</taxon>
        <taxon>Polymorphospora</taxon>
    </lineage>
</organism>
<proteinExistence type="inferred from homology"/>
<dbReference type="InterPro" id="IPR007627">
    <property type="entry name" value="RNA_pol_sigma70_r2"/>
</dbReference>
<evidence type="ECO:0000259" key="10">
    <source>
        <dbReference type="Pfam" id="PF04542"/>
    </source>
</evidence>
<dbReference type="PANTHER" id="PTHR40088:SF1">
    <property type="entry name" value="PECTATE LYASE PEL9"/>
    <property type="match status" value="1"/>
</dbReference>
<keyword evidence="4" id="KW-0479">Metal-binding</keyword>
<evidence type="ECO:0000256" key="9">
    <source>
        <dbReference type="SAM" id="MobiDB-lite"/>
    </source>
</evidence>
<feature type="region of interest" description="Disordered" evidence="9">
    <location>
        <begin position="668"/>
        <end position="726"/>
    </location>
</feature>
<dbReference type="PANTHER" id="PTHR40088">
    <property type="entry name" value="PECTATE LYASE (EUROFUNG)"/>
    <property type="match status" value="1"/>
</dbReference>
<name>A0ABV5CV88_9ACTN</name>
<dbReference type="InterPro" id="IPR011050">
    <property type="entry name" value="Pectin_lyase_fold/virulence"/>
</dbReference>
<sequence>MRNGEAATEALVVAAQAGDRSAVAELVTAHLPLVYNVIGRALNGHADVDDVVQECMLRVVRGLPDLRDPDRFRPWVVSIAYRQVQEYWRGRRGVELPLQDSADDVPDPAGDFVDRTVSELVLGGQRRQLAEATRWLDAEDRHLLALWWQEATGELSRGEVVTALGLTERHAAVRLHRMKAQLAAVRTVVAALRHRPRCPELDALARSWDDSLSPLWRKRFVRHVRDCQLCAGIGGGLVPPEQLLYGLAPLPLSVAAAAAVRAAVEAHLATPVALASGTGGGSGVQAALSKKVVVGAGAVVALAVGAIMFAVHVSPTGPGDDVVGAAPGGPGPVVAAPAPTPTPGSAGPSAGATPATPGPGGVVTGVTSADIYVAPDGSDGGDGSLERPFATLNRAVEVVRPGQTIAMRGGTYRLTRPVEIRTSGAAARRIVLSAYRDERPILDATGVPADKWAVTQQTGFWTVQDLEVHGSRSHAWVCSACSHTTFQRLSMHDNARSGLLLRDPGTVGNQVLDSDFFRNHEPGGTGSVGIGLGVKFGAGEGNVLRGNRAFHNADDGFDFGAFDSPLTVERNWSYGNGQNRWGVSGWRSNGYGFSLGGGELTSSSGHRVHGNAAWGNRGHGFGVEANRGNLSLIGNTAFDNDGTGFDLTDATGTARRNLAVDNERAVRVGSGVTPDGNSWDGGQWTRSEFRSTDASAAEGARPPDGKLPPTSYLSSRSGIGADMSAS</sequence>
<feature type="domain" description="Right handed beta helix" evidence="11">
    <location>
        <begin position="457"/>
        <end position="578"/>
    </location>
</feature>
<dbReference type="InterPro" id="IPR014284">
    <property type="entry name" value="RNA_pol_sigma-70_dom"/>
</dbReference>
<dbReference type="SMART" id="SM00710">
    <property type="entry name" value="PbH1"/>
    <property type="match status" value="5"/>
</dbReference>
<evidence type="ECO:0000259" key="11">
    <source>
        <dbReference type="Pfam" id="PF13229"/>
    </source>
</evidence>
<keyword evidence="6" id="KW-0106">Calcium</keyword>
<feature type="region of interest" description="Disordered" evidence="9">
    <location>
        <begin position="326"/>
        <end position="361"/>
    </location>
</feature>
<dbReference type="InterPro" id="IPR012334">
    <property type="entry name" value="Pectin_lyas_fold"/>
</dbReference>
<dbReference type="InterPro" id="IPR052052">
    <property type="entry name" value="Polysaccharide_Lyase_9"/>
</dbReference>
<dbReference type="SUPFAM" id="SSF88946">
    <property type="entry name" value="Sigma2 domain of RNA polymerase sigma factors"/>
    <property type="match status" value="1"/>
</dbReference>
<comment type="caution">
    <text evidence="12">The sequence shown here is derived from an EMBL/GenBank/DDBJ whole genome shotgun (WGS) entry which is preliminary data.</text>
</comment>
<evidence type="ECO:0000256" key="3">
    <source>
        <dbReference type="ARBA" id="ARBA00022525"/>
    </source>
</evidence>
<gene>
    <name evidence="12" type="ORF">AAFH96_22720</name>
</gene>
<dbReference type="RefSeq" id="WP_375735543.1">
    <property type="nucleotide sequence ID" value="NZ_JBCGDC010000072.1"/>
</dbReference>
<comment type="similarity">
    <text evidence="8">Belongs to the polysaccharide lyase 9 family.</text>
</comment>
<comment type="cofactor">
    <cofactor evidence="1">
        <name>Ca(2+)</name>
        <dbReference type="ChEBI" id="CHEBI:29108"/>
    </cofactor>
</comment>
<dbReference type="Gene3D" id="1.10.1740.10">
    <property type="match status" value="1"/>
</dbReference>
<keyword evidence="3" id="KW-0964">Secreted</keyword>
<dbReference type="Proteomes" id="UP001582793">
    <property type="component" value="Unassembled WGS sequence"/>
</dbReference>
<dbReference type="SUPFAM" id="SSF51126">
    <property type="entry name" value="Pectin lyase-like"/>
    <property type="match status" value="1"/>
</dbReference>
<reference evidence="12 13" key="1">
    <citation type="submission" date="2024-04" db="EMBL/GenBank/DDBJ databases">
        <title>Polymorphospora sp. isolated from Baiyangdian Lake in Xiong'an New Area.</title>
        <authorList>
            <person name="Zhang X."/>
            <person name="Liu J."/>
        </authorList>
    </citation>
    <scope>NUCLEOTIDE SEQUENCE [LARGE SCALE GENOMIC DNA]</scope>
    <source>
        <strain evidence="12 13">2-325</strain>
    </source>
</reference>
<evidence type="ECO:0000256" key="1">
    <source>
        <dbReference type="ARBA" id="ARBA00001913"/>
    </source>
</evidence>
<accession>A0ABV5CV88</accession>
<evidence type="ECO:0000313" key="13">
    <source>
        <dbReference type="Proteomes" id="UP001582793"/>
    </source>
</evidence>
<evidence type="ECO:0000256" key="2">
    <source>
        <dbReference type="ARBA" id="ARBA00004613"/>
    </source>
</evidence>
<keyword evidence="7" id="KW-0456">Lyase</keyword>
<keyword evidence="5" id="KW-0732">Signal</keyword>
<evidence type="ECO:0000256" key="7">
    <source>
        <dbReference type="ARBA" id="ARBA00023239"/>
    </source>
</evidence>
<dbReference type="EMBL" id="JBCGDC010000072">
    <property type="protein sequence ID" value="MFB6395904.1"/>
    <property type="molecule type" value="Genomic_DNA"/>
</dbReference>
<dbReference type="Gene3D" id="2.160.20.10">
    <property type="entry name" value="Single-stranded right-handed beta-helix, Pectin lyase-like"/>
    <property type="match status" value="1"/>
</dbReference>
<evidence type="ECO:0000256" key="5">
    <source>
        <dbReference type="ARBA" id="ARBA00022729"/>
    </source>
</evidence>
<dbReference type="Pfam" id="PF04542">
    <property type="entry name" value="Sigma70_r2"/>
    <property type="match status" value="1"/>
</dbReference>
<dbReference type="NCBIfam" id="TIGR02937">
    <property type="entry name" value="sigma70-ECF"/>
    <property type="match status" value="1"/>
</dbReference>
<comment type="subcellular location">
    <subcellularLocation>
        <location evidence="2">Secreted</location>
    </subcellularLocation>
</comment>
<dbReference type="InterPro" id="IPR006626">
    <property type="entry name" value="PbH1"/>
</dbReference>
<dbReference type="InterPro" id="IPR039448">
    <property type="entry name" value="Beta_helix"/>
</dbReference>
<dbReference type="InterPro" id="IPR013325">
    <property type="entry name" value="RNA_pol_sigma_r2"/>
</dbReference>
<feature type="domain" description="RNA polymerase sigma-70 region 2" evidence="10">
    <location>
        <begin position="26"/>
        <end position="92"/>
    </location>
</feature>
<evidence type="ECO:0000313" key="12">
    <source>
        <dbReference type="EMBL" id="MFB6395904.1"/>
    </source>
</evidence>
<feature type="compositionally biased region" description="Low complexity" evidence="9">
    <location>
        <begin position="332"/>
        <end position="355"/>
    </location>
</feature>
<evidence type="ECO:0000256" key="4">
    <source>
        <dbReference type="ARBA" id="ARBA00022723"/>
    </source>
</evidence>
<keyword evidence="13" id="KW-1185">Reference proteome</keyword>
<evidence type="ECO:0000256" key="6">
    <source>
        <dbReference type="ARBA" id="ARBA00022837"/>
    </source>
</evidence>